<keyword evidence="1" id="KW-0472">Membrane</keyword>
<dbReference type="EMBL" id="CP000880">
    <property type="protein sequence ID" value="ABX24025.1"/>
    <property type="molecule type" value="Genomic_DNA"/>
</dbReference>
<dbReference type="InterPro" id="IPR005330">
    <property type="entry name" value="MHYT_dom"/>
</dbReference>
<name>A9MN95_SALAR</name>
<protein>
    <recommendedName>
        <fullName evidence="2">MHYT domain-containing protein</fullName>
    </recommendedName>
</protein>
<gene>
    <name evidence="3" type="ordered locus">SARI_04242</name>
</gene>
<reference evidence="3 4" key="1">
    <citation type="submission" date="2007-11" db="EMBL/GenBank/DDBJ databases">
        <authorList>
            <consortium name="The Salmonella enterica serovar Arizonae Genome Sequencing Project"/>
            <person name="McClelland M."/>
            <person name="Sanderson E.K."/>
            <person name="Porwollik S."/>
            <person name="Spieth J."/>
            <person name="Clifton W.S."/>
            <person name="Fulton R."/>
            <person name="Chunyan W."/>
            <person name="Wollam A."/>
            <person name="Shah N."/>
            <person name="Pepin K."/>
            <person name="Bhonagiri V."/>
            <person name="Nash W."/>
            <person name="Johnson M."/>
            <person name="Thiruvilangam P."/>
            <person name="Wilson R."/>
        </authorList>
    </citation>
    <scope>NUCLEOTIDE SEQUENCE [LARGE SCALE GENOMIC DNA]</scope>
    <source>
        <strain evidence="4">ATCC BAA-731 / CDC346-86 / RSK2980</strain>
    </source>
</reference>
<feature type="transmembrane region" description="Helical" evidence="1">
    <location>
        <begin position="41"/>
        <end position="65"/>
    </location>
</feature>
<feature type="transmembrane region" description="Helical" evidence="1">
    <location>
        <begin position="6"/>
        <end position="29"/>
    </location>
</feature>
<dbReference type="AlphaFoldDB" id="A9MN95"/>
<comment type="caution">
    <text evidence="1">Lacks conserved residue(s) required for the propagation of feature annotation.</text>
</comment>
<feature type="domain" description="MHYT" evidence="2">
    <location>
        <begin position="6"/>
        <end position="145"/>
    </location>
</feature>
<evidence type="ECO:0000259" key="2">
    <source>
        <dbReference type="PROSITE" id="PS50924"/>
    </source>
</evidence>
<keyword evidence="4" id="KW-1185">Reference proteome</keyword>
<evidence type="ECO:0000256" key="1">
    <source>
        <dbReference type="PROSITE-ProRule" id="PRU00244"/>
    </source>
</evidence>
<sequence>MPVSEYNHILVAVLFAVAIFPSYTAFNMAGRFAGSARMSAWIWLIGGGFALGVCILAMHFVGMLVMDHAINIRFDPFLTGFSMPIALDSPLFALWLISAEKLRLRRLLPGVLVMRPGISAMHYTGMAALQFASLIVWNNAWIALS</sequence>
<dbReference type="Proteomes" id="UP000002084">
    <property type="component" value="Chromosome"/>
</dbReference>
<dbReference type="PROSITE" id="PS50924">
    <property type="entry name" value="MHYT"/>
    <property type="match status" value="1"/>
</dbReference>
<keyword evidence="1" id="KW-0812">Transmembrane</keyword>
<evidence type="ECO:0000313" key="4">
    <source>
        <dbReference type="Proteomes" id="UP000002084"/>
    </source>
</evidence>
<keyword evidence="1" id="KW-1133">Transmembrane helix</keyword>
<evidence type="ECO:0000313" key="3">
    <source>
        <dbReference type="EMBL" id="ABX24025.1"/>
    </source>
</evidence>
<feature type="transmembrane region" description="Helical" evidence="1">
    <location>
        <begin position="77"/>
        <end position="99"/>
    </location>
</feature>
<dbReference type="GO" id="GO:0016020">
    <property type="term" value="C:membrane"/>
    <property type="evidence" value="ECO:0007669"/>
    <property type="project" value="UniProtKB-UniRule"/>
</dbReference>
<proteinExistence type="predicted"/>
<accession>A9MN95</accession>
<dbReference type="PANTHER" id="PTHR35152">
    <property type="entry name" value="DOMAIN SIGNALLING PROTEIN, PUTATIVE (AFU_ORTHOLOGUE AFUA_5G11310)-RELATED"/>
    <property type="match status" value="1"/>
</dbReference>
<dbReference type="HOGENOM" id="CLU_061170_3_1_6"/>
<dbReference type="Pfam" id="PF03707">
    <property type="entry name" value="MHYT"/>
    <property type="match status" value="2"/>
</dbReference>
<organism evidence="3 4">
    <name type="scientific">Salmonella arizonae (strain ATCC BAA-731 / CDC346-86 / RSK2980)</name>
    <dbReference type="NCBI Taxonomy" id="41514"/>
    <lineage>
        <taxon>Bacteria</taxon>
        <taxon>Pseudomonadati</taxon>
        <taxon>Pseudomonadota</taxon>
        <taxon>Gammaproteobacteria</taxon>
        <taxon>Enterobacterales</taxon>
        <taxon>Enterobacteriaceae</taxon>
        <taxon>Salmonella</taxon>
    </lineage>
</organism>
<feature type="transmembrane region" description="Helical" evidence="1">
    <location>
        <begin position="120"/>
        <end position="144"/>
    </location>
</feature>
<dbReference type="KEGG" id="ses:SARI_04242"/>
<dbReference type="PANTHER" id="PTHR35152:SF1">
    <property type="entry name" value="DOMAIN SIGNALLING PROTEIN, PUTATIVE (AFU_ORTHOLOGUE AFUA_5G11310)-RELATED"/>
    <property type="match status" value="1"/>
</dbReference>
<dbReference type="STRING" id="41514.SARI_04242"/>